<evidence type="ECO:0000256" key="1">
    <source>
        <dbReference type="SAM" id="Phobius"/>
    </source>
</evidence>
<reference evidence="3 4" key="1">
    <citation type="journal article" date="2019" name="PLoS ONE">
        <title>Comparative genome analysis indicates high evolutionary potential of pathogenicity genes in Colletotrichum tanaceti.</title>
        <authorList>
            <person name="Lelwala R.V."/>
            <person name="Korhonen P.K."/>
            <person name="Young N.D."/>
            <person name="Scott J.B."/>
            <person name="Ades P.A."/>
            <person name="Gasser R.B."/>
            <person name="Taylor P.W.J."/>
        </authorList>
    </citation>
    <scope>NUCLEOTIDE SEQUENCE [LARGE SCALE GENOMIC DNA]</scope>
    <source>
        <strain evidence="3">BRIP57314</strain>
    </source>
</reference>
<protein>
    <recommendedName>
        <fullName evidence="2">HTH psq-type domain-containing protein</fullName>
    </recommendedName>
</protein>
<dbReference type="InterPro" id="IPR007889">
    <property type="entry name" value="HTH_Psq"/>
</dbReference>
<comment type="caution">
    <text evidence="3">The sequence shown here is derived from an EMBL/GenBank/DDBJ whole genome shotgun (WGS) entry which is preliminary data.</text>
</comment>
<dbReference type="GO" id="GO:0003677">
    <property type="term" value="F:DNA binding"/>
    <property type="evidence" value="ECO:0007669"/>
    <property type="project" value="InterPro"/>
</dbReference>
<keyword evidence="1" id="KW-1133">Transmembrane helix</keyword>
<evidence type="ECO:0000313" key="4">
    <source>
        <dbReference type="Proteomes" id="UP000310108"/>
    </source>
</evidence>
<dbReference type="AlphaFoldDB" id="A0A4U6XND7"/>
<keyword evidence="1" id="KW-0472">Membrane</keyword>
<dbReference type="Gene3D" id="1.10.10.60">
    <property type="entry name" value="Homeodomain-like"/>
    <property type="match status" value="1"/>
</dbReference>
<feature type="domain" description="HTH psq-type" evidence="2">
    <location>
        <begin position="10"/>
        <end position="43"/>
    </location>
</feature>
<dbReference type="Pfam" id="PF05225">
    <property type="entry name" value="HTH_psq"/>
    <property type="match status" value="1"/>
</dbReference>
<dbReference type="STRING" id="1306861.A0A4U6XND7"/>
<feature type="transmembrane region" description="Helical" evidence="1">
    <location>
        <begin position="145"/>
        <end position="162"/>
    </location>
</feature>
<keyword evidence="1" id="KW-0812">Transmembrane</keyword>
<dbReference type="EMBL" id="PJEX01000047">
    <property type="protein sequence ID" value="TKW57221.1"/>
    <property type="molecule type" value="Genomic_DNA"/>
</dbReference>
<proteinExistence type="predicted"/>
<dbReference type="Proteomes" id="UP000310108">
    <property type="component" value="Unassembled WGS sequence"/>
</dbReference>
<evidence type="ECO:0000313" key="3">
    <source>
        <dbReference type="EMBL" id="TKW57221.1"/>
    </source>
</evidence>
<organism evidence="3 4">
    <name type="scientific">Colletotrichum tanaceti</name>
    <dbReference type="NCBI Taxonomy" id="1306861"/>
    <lineage>
        <taxon>Eukaryota</taxon>
        <taxon>Fungi</taxon>
        <taxon>Dikarya</taxon>
        <taxon>Ascomycota</taxon>
        <taxon>Pezizomycotina</taxon>
        <taxon>Sordariomycetes</taxon>
        <taxon>Hypocreomycetidae</taxon>
        <taxon>Glomerellales</taxon>
        <taxon>Glomerellaceae</taxon>
        <taxon>Colletotrichum</taxon>
        <taxon>Colletotrichum destructivum species complex</taxon>
    </lineage>
</organism>
<accession>A0A4U6XND7</accession>
<sequence>MFRPGFTQAQAIQNKPNLAVKSAAKIYLVPRTTLRRRLNGTPSQPNTMPNSRKLTALEEEKLVKYILDLDSQSFPPQLSGVEEMANRLLDDRNASPLQTRFFRKYDCKRAQCEEPDAINAWFRLVVNTIAKYGIVGLDIYNFDETGFMLLLLLLLLLYLTLWRQGWNLCCRPPEGYVAWRAVG</sequence>
<evidence type="ECO:0000259" key="2">
    <source>
        <dbReference type="Pfam" id="PF05225"/>
    </source>
</evidence>
<keyword evidence="4" id="KW-1185">Reference proteome</keyword>
<name>A0A4U6XND7_9PEZI</name>
<gene>
    <name evidence="3" type="ORF">CTA1_2249</name>
</gene>